<feature type="region of interest" description="Disordered" evidence="2">
    <location>
        <begin position="1"/>
        <end position="31"/>
    </location>
</feature>
<dbReference type="InterPro" id="IPR046947">
    <property type="entry name" value="LytR-like"/>
</dbReference>
<evidence type="ECO:0000256" key="2">
    <source>
        <dbReference type="SAM" id="MobiDB-lite"/>
    </source>
</evidence>
<dbReference type="PANTHER" id="PTHR37299:SF1">
    <property type="entry name" value="STAGE 0 SPORULATION PROTEIN A HOMOLOG"/>
    <property type="match status" value="1"/>
</dbReference>
<evidence type="ECO:0000256" key="1">
    <source>
        <dbReference type="ARBA" id="ARBA00023012"/>
    </source>
</evidence>
<keyword evidence="1" id="KW-0902">Two-component regulatory system</keyword>
<evidence type="ECO:0000313" key="4">
    <source>
        <dbReference type="EMBL" id="ANB19277.1"/>
    </source>
</evidence>
<reference evidence="4 5" key="1">
    <citation type="submission" date="2016-04" db="EMBL/GenBank/DDBJ databases">
        <title>Complete genome sequence of Dokdonella koreensis DS-123T.</title>
        <authorList>
            <person name="Kim J.F."/>
            <person name="Lee H."/>
            <person name="Kwak M.-J."/>
        </authorList>
    </citation>
    <scope>NUCLEOTIDE SEQUENCE [LARGE SCALE GENOMIC DNA]</scope>
    <source>
        <strain evidence="4 5">DS-123</strain>
    </source>
</reference>
<evidence type="ECO:0000259" key="3">
    <source>
        <dbReference type="PROSITE" id="PS50930"/>
    </source>
</evidence>
<dbReference type="GO" id="GO:0003677">
    <property type="term" value="F:DNA binding"/>
    <property type="evidence" value="ECO:0007669"/>
    <property type="project" value="InterPro"/>
</dbReference>
<accession>A0A160DX59</accession>
<dbReference type="STRING" id="1300342.I596_3288"/>
<evidence type="ECO:0000313" key="5">
    <source>
        <dbReference type="Proteomes" id="UP000076830"/>
    </source>
</evidence>
<dbReference type="GO" id="GO:0000156">
    <property type="term" value="F:phosphorelay response regulator activity"/>
    <property type="evidence" value="ECO:0007669"/>
    <property type="project" value="InterPro"/>
</dbReference>
<protein>
    <recommendedName>
        <fullName evidence="3">HTH LytTR-type domain-containing protein</fullName>
    </recommendedName>
</protein>
<dbReference type="PROSITE" id="PS50930">
    <property type="entry name" value="HTH_LYTTR"/>
    <property type="match status" value="1"/>
</dbReference>
<proteinExistence type="predicted"/>
<dbReference type="AlphaFoldDB" id="A0A160DX59"/>
<dbReference type="Pfam" id="PF04397">
    <property type="entry name" value="LytTR"/>
    <property type="match status" value="1"/>
</dbReference>
<dbReference type="KEGG" id="dko:I596_3288"/>
<feature type="domain" description="HTH LytTR-type" evidence="3">
    <location>
        <begin position="28"/>
        <end position="92"/>
    </location>
</feature>
<name>A0A160DX59_9GAMM</name>
<dbReference type="PANTHER" id="PTHR37299">
    <property type="entry name" value="TRANSCRIPTIONAL REGULATOR-RELATED"/>
    <property type="match status" value="1"/>
</dbReference>
<dbReference type="Proteomes" id="UP000076830">
    <property type="component" value="Chromosome"/>
</dbReference>
<gene>
    <name evidence="4" type="ORF">I596_3288</name>
</gene>
<dbReference type="EMBL" id="CP015249">
    <property type="protein sequence ID" value="ANB19277.1"/>
    <property type="molecule type" value="Genomic_DNA"/>
</dbReference>
<organism evidence="4 5">
    <name type="scientific">Dokdonella koreensis DS-123</name>
    <dbReference type="NCBI Taxonomy" id="1300342"/>
    <lineage>
        <taxon>Bacteria</taxon>
        <taxon>Pseudomonadati</taxon>
        <taxon>Pseudomonadota</taxon>
        <taxon>Gammaproteobacteria</taxon>
        <taxon>Lysobacterales</taxon>
        <taxon>Rhodanobacteraceae</taxon>
        <taxon>Dokdonella</taxon>
    </lineage>
</organism>
<feature type="region of interest" description="Disordered" evidence="2">
    <location>
        <begin position="97"/>
        <end position="136"/>
    </location>
</feature>
<keyword evidence="5" id="KW-1185">Reference proteome</keyword>
<sequence length="136" mass="15360">MRDAAGSPVAGVNRDRGAATPSPASMRSLGEFERRLDPTRFVRIHRSGIVDLDPFDRAEPAGSGCFRVAPRNGETLRTSREGARKLRALLFRMCQRGRARPRLRGRRRGPPRRVARGGRTPRCRRGRTARRLRIHP</sequence>
<dbReference type="InterPro" id="IPR007492">
    <property type="entry name" value="LytTR_DNA-bd_dom"/>
</dbReference>
<dbReference type="Gene3D" id="2.40.50.1020">
    <property type="entry name" value="LytTr DNA-binding domain"/>
    <property type="match status" value="1"/>
</dbReference>